<dbReference type="EMBL" id="RDQH01000343">
    <property type="protein sequence ID" value="RXH68093.1"/>
    <property type="molecule type" value="Genomic_DNA"/>
</dbReference>
<dbReference type="InterPro" id="IPR032675">
    <property type="entry name" value="LRR_dom_sf"/>
</dbReference>
<reference evidence="2 3" key="1">
    <citation type="submission" date="2018-10" db="EMBL/GenBank/DDBJ databases">
        <title>A high-quality apple genome assembly.</title>
        <authorList>
            <person name="Hu J."/>
        </authorList>
    </citation>
    <scope>NUCLEOTIDE SEQUENCE [LARGE SCALE GENOMIC DNA]</scope>
    <source>
        <strain evidence="3">cv. HFTH1</strain>
        <tissue evidence="2">Young leaf</tissue>
    </source>
</reference>
<organism evidence="2 3">
    <name type="scientific">Malus domestica</name>
    <name type="common">Apple</name>
    <name type="synonym">Pyrus malus</name>
    <dbReference type="NCBI Taxonomy" id="3750"/>
    <lineage>
        <taxon>Eukaryota</taxon>
        <taxon>Viridiplantae</taxon>
        <taxon>Streptophyta</taxon>
        <taxon>Embryophyta</taxon>
        <taxon>Tracheophyta</taxon>
        <taxon>Spermatophyta</taxon>
        <taxon>Magnoliopsida</taxon>
        <taxon>eudicotyledons</taxon>
        <taxon>Gunneridae</taxon>
        <taxon>Pentapetalae</taxon>
        <taxon>rosids</taxon>
        <taxon>fabids</taxon>
        <taxon>Rosales</taxon>
        <taxon>Rosaceae</taxon>
        <taxon>Amygdaloideae</taxon>
        <taxon>Maleae</taxon>
        <taxon>Malus</taxon>
    </lineage>
</organism>
<dbReference type="SUPFAM" id="SSF81383">
    <property type="entry name" value="F-box domain"/>
    <property type="match status" value="2"/>
</dbReference>
<dbReference type="Gene3D" id="1.20.1280.50">
    <property type="match status" value="2"/>
</dbReference>
<dbReference type="InterPro" id="IPR055357">
    <property type="entry name" value="LRR_At1g61320_AtMIF1"/>
</dbReference>
<dbReference type="Proteomes" id="UP000290289">
    <property type="component" value="Chromosome 17"/>
</dbReference>
<dbReference type="Pfam" id="PF23622">
    <property type="entry name" value="LRR_At1g61320_AtMIF1"/>
    <property type="match status" value="2"/>
</dbReference>
<feature type="domain" description="F-box" evidence="1">
    <location>
        <begin position="49"/>
        <end position="99"/>
    </location>
</feature>
<dbReference type="Gene3D" id="3.80.10.10">
    <property type="entry name" value="Ribonuclease Inhibitor"/>
    <property type="match status" value="2"/>
</dbReference>
<accession>A0A498HGA5</accession>
<dbReference type="SMART" id="SM00256">
    <property type="entry name" value="FBOX"/>
    <property type="match status" value="2"/>
</dbReference>
<proteinExistence type="predicted"/>
<feature type="domain" description="F-box" evidence="1">
    <location>
        <begin position="519"/>
        <end position="569"/>
    </location>
</feature>
<gene>
    <name evidence="2" type="ORF">DVH24_028240</name>
</gene>
<dbReference type="InterPro" id="IPR053772">
    <property type="entry name" value="At1g61320/At1g61330-like"/>
</dbReference>
<name>A0A498HGA5_MALDO</name>
<evidence type="ECO:0000313" key="3">
    <source>
        <dbReference type="Proteomes" id="UP000290289"/>
    </source>
</evidence>
<protein>
    <recommendedName>
        <fullName evidence="1">F-box domain-containing protein</fullName>
    </recommendedName>
</protein>
<evidence type="ECO:0000313" key="2">
    <source>
        <dbReference type="EMBL" id="RXH68093.1"/>
    </source>
</evidence>
<dbReference type="InterPro" id="IPR036047">
    <property type="entry name" value="F-box-like_dom_sf"/>
</dbReference>
<dbReference type="PANTHER" id="PTHR34145:SF28">
    <property type="entry name" value="F-BOX DOMAIN-CONTAINING PROTEIN"/>
    <property type="match status" value="1"/>
</dbReference>
<sequence>MDFELKTGIHRLRLVPRLRPNLSSPLRNHISFGRQSRESMEDVSNEVMNRNLNDLPDEILLHILTFLPTLDAVQASLISHKWQPLWSHVPALNFNYKLFPPREPPLDTRQLYVEFVDRVLVSRTDSRVSTFRLSFIHHNHYSSYVDSWVRSAVTCLRTRELYLDFFIHKKFHNEDTRTNWYAFPFSVLRDGCVEKLRLTRCEVILPPELSTMRFWSIGSLFLDQVYFSDKMMGDLILGCPSLEDLELQNCWGHRHLKICSKRLKKLVLGHFYDDSYIRARILVDCPNLCSISFDCCSFYMFELKNASFLVEFRVIVHLIDLSDCYWIRVVRLLEQVPNLKHLYVQNWWCKFATSDFLPESFRLHNLKLLELRTGFTQYDLIGMLVLIELSPNLEAMILEHQHKIEADNVPCCTPEIQSCNFQEILSEELLDNPVDLSIPSLKQVTIKPYTGTEDEANFVNILIRQGVVLEKIVLVPGQVEENPRVVLKPLPPVVLQRKDFQRAFYTREEMEEEEASDQNRSLNDLPEDLLLHILTFLPTLDSVQTSLISQKWRPLWSRIPFLDFNFELFPTRELPLDTRQFYAEFVDRVLISRPNSPVHTFRLSFIFHGHYHSHVDSWVRSAVTHLRARELHLDFFIHRDFHNDETRNHRYDFPFSVLRNGCVEKLSLTRCYLTLPAKLSTMRFWTIRCLLLDEVCLQDQLMNDLILGCPNLEDLELQNCWGHRRLKICSKRLKRLAFGFFYDSEIRETLSIDCPNLCSISFDCCSFYKVVLKSAASLVDFRVQIVNIMEQYYDSWSKALKLIEQAPNLKHLDTLNWWFKFLTSMDSFPESFMLYNLKLLELQTGFTKHDLIGMAALLKHCPNLETMILEYPFKFGEDESLPEELLNKPVEFSIPSLKQVTIKPYIGTEDEGNFVKILTEQGVVLEKIVLVPGEVGEYGIVLKPVPPIVLYKTDSQTWKYSLLRDTK</sequence>
<dbReference type="PROSITE" id="PS50181">
    <property type="entry name" value="FBOX"/>
    <property type="match status" value="2"/>
</dbReference>
<dbReference type="CDD" id="cd22160">
    <property type="entry name" value="F-box_AtFBL13-like"/>
    <property type="match status" value="2"/>
</dbReference>
<dbReference type="AlphaFoldDB" id="A0A498HGA5"/>
<dbReference type="InterPro" id="IPR053781">
    <property type="entry name" value="F-box_AtFBL13-like"/>
</dbReference>
<dbReference type="Pfam" id="PF00646">
    <property type="entry name" value="F-box"/>
    <property type="match status" value="2"/>
</dbReference>
<comment type="caution">
    <text evidence="2">The sequence shown here is derived from an EMBL/GenBank/DDBJ whole genome shotgun (WGS) entry which is preliminary data.</text>
</comment>
<dbReference type="STRING" id="3750.A0A498HGA5"/>
<keyword evidence="3" id="KW-1185">Reference proteome</keyword>
<dbReference type="InterPro" id="IPR001810">
    <property type="entry name" value="F-box_dom"/>
</dbReference>
<dbReference type="SUPFAM" id="SSF52047">
    <property type="entry name" value="RNI-like"/>
    <property type="match status" value="2"/>
</dbReference>
<dbReference type="PANTHER" id="PTHR34145">
    <property type="entry name" value="OS02G0105600 PROTEIN"/>
    <property type="match status" value="1"/>
</dbReference>
<evidence type="ECO:0000259" key="1">
    <source>
        <dbReference type="PROSITE" id="PS50181"/>
    </source>
</evidence>